<dbReference type="EMBL" id="MU273521">
    <property type="protein sequence ID" value="KAI0033369.1"/>
    <property type="molecule type" value="Genomic_DNA"/>
</dbReference>
<evidence type="ECO:0000313" key="1">
    <source>
        <dbReference type="EMBL" id="KAI0033369.1"/>
    </source>
</evidence>
<protein>
    <submittedName>
        <fullName evidence="1">Actin interacting protein 3-domain-containing protein</fullName>
    </submittedName>
</protein>
<evidence type="ECO:0000313" key="2">
    <source>
        <dbReference type="Proteomes" id="UP000814128"/>
    </source>
</evidence>
<reference evidence="1" key="1">
    <citation type="submission" date="2021-02" db="EMBL/GenBank/DDBJ databases">
        <authorList>
            <consortium name="DOE Joint Genome Institute"/>
            <person name="Ahrendt S."/>
            <person name="Looney B.P."/>
            <person name="Miyauchi S."/>
            <person name="Morin E."/>
            <person name="Drula E."/>
            <person name="Courty P.E."/>
            <person name="Chicoki N."/>
            <person name="Fauchery L."/>
            <person name="Kohler A."/>
            <person name="Kuo A."/>
            <person name="Labutti K."/>
            <person name="Pangilinan J."/>
            <person name="Lipzen A."/>
            <person name="Riley R."/>
            <person name="Andreopoulos W."/>
            <person name="He G."/>
            <person name="Johnson J."/>
            <person name="Barry K.W."/>
            <person name="Grigoriev I.V."/>
            <person name="Nagy L."/>
            <person name="Hibbett D."/>
            <person name="Henrissat B."/>
            <person name="Matheny P.B."/>
            <person name="Labbe J."/>
            <person name="Martin F."/>
        </authorList>
    </citation>
    <scope>NUCLEOTIDE SEQUENCE</scope>
    <source>
        <strain evidence="1">EC-137</strain>
    </source>
</reference>
<reference evidence="1" key="2">
    <citation type="journal article" date="2022" name="New Phytol.">
        <title>Evolutionary transition to the ectomycorrhizal habit in the genomes of a hyperdiverse lineage of mushroom-forming fungi.</title>
        <authorList>
            <person name="Looney B."/>
            <person name="Miyauchi S."/>
            <person name="Morin E."/>
            <person name="Drula E."/>
            <person name="Courty P.E."/>
            <person name="Kohler A."/>
            <person name="Kuo A."/>
            <person name="LaButti K."/>
            <person name="Pangilinan J."/>
            <person name="Lipzen A."/>
            <person name="Riley R."/>
            <person name="Andreopoulos W."/>
            <person name="He G."/>
            <person name="Johnson J."/>
            <person name="Nolan M."/>
            <person name="Tritt A."/>
            <person name="Barry K.W."/>
            <person name="Grigoriev I.V."/>
            <person name="Nagy L.G."/>
            <person name="Hibbett D."/>
            <person name="Henrissat B."/>
            <person name="Matheny P.B."/>
            <person name="Labbe J."/>
            <person name="Martin F.M."/>
        </authorList>
    </citation>
    <scope>NUCLEOTIDE SEQUENCE</scope>
    <source>
        <strain evidence="1">EC-137</strain>
    </source>
</reference>
<accession>A0ACB8QNC3</accession>
<proteinExistence type="predicted"/>
<name>A0ACB8QNC3_9AGAM</name>
<organism evidence="1 2">
    <name type="scientific">Vararia minispora EC-137</name>
    <dbReference type="NCBI Taxonomy" id="1314806"/>
    <lineage>
        <taxon>Eukaryota</taxon>
        <taxon>Fungi</taxon>
        <taxon>Dikarya</taxon>
        <taxon>Basidiomycota</taxon>
        <taxon>Agaricomycotina</taxon>
        <taxon>Agaricomycetes</taxon>
        <taxon>Russulales</taxon>
        <taxon>Lachnocladiaceae</taxon>
        <taxon>Vararia</taxon>
    </lineage>
</organism>
<comment type="caution">
    <text evidence="1">The sequence shown here is derived from an EMBL/GenBank/DDBJ whole genome shotgun (WGS) entry which is preliminary data.</text>
</comment>
<gene>
    <name evidence="1" type="ORF">K488DRAFT_47886</name>
</gene>
<keyword evidence="2" id="KW-1185">Reference proteome</keyword>
<feature type="non-terminal residue" evidence="1">
    <location>
        <position position="1"/>
    </location>
</feature>
<dbReference type="Proteomes" id="UP000814128">
    <property type="component" value="Unassembled WGS sequence"/>
</dbReference>
<sequence>QPAVESAVTRLLVSIKQLLESLTRWSNVQASEEDVSDVYVRLGNDFNAAVAAFASYNIDMSELLSVPDDLRTVLEDCLSEEPSQTTLEKYLPKVRGIITSLLQGLRAKQTVFRQIVPSSKHRSDASGHSRTESRQSRGSSKRDTREESTSRRNTQASVASSVSTSARRRTGGDAAPPAAGLGEGGEPFVGGFSPELSQPVPSPTPPLPTTSPAPPSTQSPPPSDRMPSPPQPQRTSQPPVPATVKRYSLVDAPAPPTVVIESASASSDLVAGPSSPPPTDPEDAASNPYVASSLAALKQSDALERRASKRFSTYNISKIAGSLPPSMRAGPSAREHPNRRSIVAGGGTLTAGELAALTEADDDVSRTPSPQKRQRSKSSTRRAPLQDISEEQPPVPPLPAPAVREPPQSGGPATVFMQVGREVKKARVELGGGLSFAGLRVMFVEKFAYNPGQGNFPAIYIRDPSSGVSYELEDMEEIKDGCLLSLNIEPLDQIKEHIDTQISGLAQELRDLKKAVNDQRRSSVMLPSASGPPAIFSEMQPSFSAPPRPSDSQLRTVARRLSRLVSDHPMPSQALPLQPQDTGATLMPQYTGMSTISEASGRIVADLRTQFDEVQNLRRDLGIMRQLYTEFAQQTKEALGGLRAQTAKVREMAATHVPGARAYIEEGKGRLDSRSQTVLQKMEELQDTVEQIKDDVLKRHVSPKPAALKDVRDDLGGIDRELQSLKEMIETVKPMWKKTWEEELQGVVEEQQFLQHQEGFVLDLLEDLKATVEIFGHVEKVISIRGSAGSRGRGKAFRPPPLDEGHNGLSTVMLEIQGAAVDPEKRMKAIAASQKNRERELKARGDEFESELKVGQARLNKTGGAEEAERTRQRKNEMTLKAMFNGGQGSPLGSNAPLSPTSPGPEVEDAVTWIRSPF</sequence>